<dbReference type="OrthoDB" id="2121326at2759"/>
<protein>
    <submittedName>
        <fullName evidence="2">Thioredoxin</fullName>
    </submittedName>
</protein>
<dbReference type="Pfam" id="PF00085">
    <property type="entry name" value="Thioredoxin"/>
    <property type="match status" value="1"/>
</dbReference>
<keyword evidence="3" id="KW-1185">Reference proteome</keyword>
<organism evidence="2 3">
    <name type="scientific">Pseudozyma hubeiensis (strain SY62)</name>
    <name type="common">Yeast</name>
    <dbReference type="NCBI Taxonomy" id="1305764"/>
    <lineage>
        <taxon>Eukaryota</taxon>
        <taxon>Fungi</taxon>
        <taxon>Dikarya</taxon>
        <taxon>Basidiomycota</taxon>
        <taxon>Ustilaginomycotina</taxon>
        <taxon>Ustilaginomycetes</taxon>
        <taxon>Ustilaginales</taxon>
        <taxon>Ustilaginaceae</taxon>
        <taxon>Pseudozyma</taxon>
    </lineage>
</organism>
<accession>R9P695</accession>
<sequence length="145" mass="15934">MISRSLLTTAAAPLRNLRTIRTFTTTPLPRKVYENVSSSTFQSRVLSPTGADADTPVLVDFFATWCQPCKLLSPSLHKIATQPDLVGGKHVDLVTIDVDQHQDIARDFKVSAMPTVIALKNGKVLDGFVGMLPEKKVVEFVQNLK</sequence>
<dbReference type="GO" id="GO:0005737">
    <property type="term" value="C:cytoplasm"/>
    <property type="evidence" value="ECO:0007669"/>
    <property type="project" value="TreeGrafter"/>
</dbReference>
<gene>
    <name evidence="2" type="ORF">PHSY_004450</name>
</gene>
<dbReference type="EMBL" id="DF238808">
    <property type="protein sequence ID" value="GAC96866.1"/>
    <property type="molecule type" value="Genomic_DNA"/>
</dbReference>
<evidence type="ECO:0000313" key="2">
    <source>
        <dbReference type="EMBL" id="GAC96866.1"/>
    </source>
</evidence>
<dbReference type="InterPro" id="IPR036249">
    <property type="entry name" value="Thioredoxin-like_sf"/>
</dbReference>
<dbReference type="Proteomes" id="UP000014071">
    <property type="component" value="Unassembled WGS sequence"/>
</dbReference>
<evidence type="ECO:0000313" key="3">
    <source>
        <dbReference type="Proteomes" id="UP000014071"/>
    </source>
</evidence>
<dbReference type="RefSeq" id="XP_012190453.1">
    <property type="nucleotide sequence ID" value="XM_012335063.1"/>
</dbReference>
<dbReference type="PRINTS" id="PR00421">
    <property type="entry name" value="THIOREDOXIN"/>
</dbReference>
<dbReference type="AlphaFoldDB" id="R9P695"/>
<evidence type="ECO:0000259" key="1">
    <source>
        <dbReference type="PROSITE" id="PS51352"/>
    </source>
</evidence>
<dbReference type="HOGENOM" id="CLU_090389_11_0_1"/>
<dbReference type="SUPFAM" id="SSF52833">
    <property type="entry name" value="Thioredoxin-like"/>
    <property type="match status" value="1"/>
</dbReference>
<dbReference type="GO" id="GO:0015035">
    <property type="term" value="F:protein-disulfide reductase activity"/>
    <property type="evidence" value="ECO:0007669"/>
    <property type="project" value="TreeGrafter"/>
</dbReference>
<proteinExistence type="predicted"/>
<dbReference type="eggNOG" id="KOG0910">
    <property type="taxonomic scope" value="Eukaryota"/>
</dbReference>
<dbReference type="CDD" id="cd02947">
    <property type="entry name" value="TRX_family"/>
    <property type="match status" value="1"/>
</dbReference>
<name>R9P695_PSEHS</name>
<dbReference type="PROSITE" id="PS51352">
    <property type="entry name" value="THIOREDOXIN_2"/>
    <property type="match status" value="1"/>
</dbReference>
<dbReference type="PANTHER" id="PTHR45663:SF11">
    <property type="entry name" value="GEO12009P1"/>
    <property type="match status" value="1"/>
</dbReference>
<dbReference type="PANTHER" id="PTHR45663">
    <property type="entry name" value="GEO12009P1"/>
    <property type="match status" value="1"/>
</dbReference>
<reference evidence="3" key="1">
    <citation type="journal article" date="2013" name="Genome Announc.">
        <title>Draft genome sequence of the basidiomycetous yeast-like fungus Pseudozyma hubeiensis SY62, which produces an abundant amount of the biosurfactant mannosylerythritol lipids.</title>
        <authorList>
            <person name="Konishi M."/>
            <person name="Hatada Y."/>
            <person name="Horiuchi J."/>
        </authorList>
    </citation>
    <scope>NUCLEOTIDE SEQUENCE [LARGE SCALE GENOMIC DNA]</scope>
    <source>
        <strain evidence="3">SY62</strain>
    </source>
</reference>
<dbReference type="STRING" id="1305764.R9P695"/>
<dbReference type="GeneID" id="24109732"/>
<dbReference type="Gene3D" id="3.40.30.10">
    <property type="entry name" value="Glutaredoxin"/>
    <property type="match status" value="1"/>
</dbReference>
<feature type="domain" description="Thioredoxin" evidence="1">
    <location>
        <begin position="14"/>
        <end position="145"/>
    </location>
</feature>
<dbReference type="InterPro" id="IPR013766">
    <property type="entry name" value="Thioredoxin_domain"/>
</dbReference>